<reference evidence="3 4" key="1">
    <citation type="submission" date="2019-02" db="EMBL/GenBank/DDBJ databases">
        <title>Pedobacter sp. RP-1-14 sp. nov., isolated from Arctic soil.</title>
        <authorList>
            <person name="Dahal R.H."/>
        </authorList>
    </citation>
    <scope>NUCLEOTIDE SEQUENCE [LARGE SCALE GENOMIC DNA]</scope>
    <source>
        <strain evidence="3 4">RP-1-14</strain>
    </source>
</reference>
<feature type="signal peptide" evidence="1">
    <location>
        <begin position="1"/>
        <end position="23"/>
    </location>
</feature>
<dbReference type="Gene3D" id="3.60.10.10">
    <property type="entry name" value="Endonuclease/exonuclease/phosphatase"/>
    <property type="match status" value="1"/>
</dbReference>
<keyword evidence="4" id="KW-1185">Reference proteome</keyword>
<evidence type="ECO:0000256" key="1">
    <source>
        <dbReference type="SAM" id="SignalP"/>
    </source>
</evidence>
<dbReference type="PANTHER" id="PTHR14859:SF15">
    <property type="entry name" value="ENDONUCLEASE_EXONUCLEASE_PHOSPHATASE DOMAIN-CONTAINING PROTEIN"/>
    <property type="match status" value="1"/>
</dbReference>
<dbReference type="SUPFAM" id="SSF56219">
    <property type="entry name" value="DNase I-like"/>
    <property type="match status" value="1"/>
</dbReference>
<keyword evidence="3" id="KW-0255">Endonuclease</keyword>
<protein>
    <submittedName>
        <fullName evidence="3">Endonuclease</fullName>
    </submittedName>
</protein>
<evidence type="ECO:0000313" key="4">
    <source>
        <dbReference type="Proteomes" id="UP000293347"/>
    </source>
</evidence>
<dbReference type="PANTHER" id="PTHR14859">
    <property type="entry name" value="CALCOFLUOR WHITE HYPERSENSITIVE PROTEIN PRECURSOR"/>
    <property type="match status" value="1"/>
</dbReference>
<dbReference type="GO" id="GO:0006506">
    <property type="term" value="P:GPI anchor biosynthetic process"/>
    <property type="evidence" value="ECO:0007669"/>
    <property type="project" value="TreeGrafter"/>
</dbReference>
<keyword evidence="3" id="KW-0540">Nuclease</keyword>
<dbReference type="InterPro" id="IPR005135">
    <property type="entry name" value="Endo/exonuclease/phosphatase"/>
</dbReference>
<dbReference type="GO" id="GO:0016020">
    <property type="term" value="C:membrane"/>
    <property type="evidence" value="ECO:0007669"/>
    <property type="project" value="GOC"/>
</dbReference>
<dbReference type="EMBL" id="SJSL01000002">
    <property type="protein sequence ID" value="TCD01184.1"/>
    <property type="molecule type" value="Genomic_DNA"/>
</dbReference>
<feature type="chain" id="PRO_5020464967" evidence="1">
    <location>
        <begin position="24"/>
        <end position="260"/>
    </location>
</feature>
<dbReference type="InterPro" id="IPR036691">
    <property type="entry name" value="Endo/exonu/phosph_ase_sf"/>
</dbReference>
<proteinExistence type="predicted"/>
<dbReference type="Proteomes" id="UP000293347">
    <property type="component" value="Unassembled WGS sequence"/>
</dbReference>
<dbReference type="Pfam" id="PF03372">
    <property type="entry name" value="Exo_endo_phos"/>
    <property type="match status" value="1"/>
</dbReference>
<dbReference type="GO" id="GO:0004519">
    <property type="term" value="F:endonuclease activity"/>
    <property type="evidence" value="ECO:0007669"/>
    <property type="project" value="UniProtKB-KW"/>
</dbReference>
<keyword evidence="1" id="KW-0732">Signal</keyword>
<keyword evidence="3" id="KW-0378">Hydrolase</keyword>
<feature type="domain" description="Endonuclease/exonuclease/phosphatase" evidence="2">
    <location>
        <begin position="30"/>
        <end position="251"/>
    </location>
</feature>
<organism evidence="3 4">
    <name type="scientific">Pedobacter psychroterrae</name>
    <dbReference type="NCBI Taxonomy" id="2530453"/>
    <lineage>
        <taxon>Bacteria</taxon>
        <taxon>Pseudomonadati</taxon>
        <taxon>Bacteroidota</taxon>
        <taxon>Sphingobacteriia</taxon>
        <taxon>Sphingobacteriales</taxon>
        <taxon>Sphingobacteriaceae</taxon>
        <taxon>Pedobacter</taxon>
    </lineage>
</organism>
<evidence type="ECO:0000313" key="3">
    <source>
        <dbReference type="EMBL" id="TCD01184.1"/>
    </source>
</evidence>
<sequence>MKSFILSFCLAIFCLLNFQKSNAQEVLKVMTYNIHHANPPAKPDVIDLEAIAEVIRQQSPDLVALQEIDINTKRNGGVDQANKLAELTGMYAFFSKGIDFEGGEYGIAILSKYKIISSERFPLPFKEGLKAEQRSLAVIKVKLANKKELYFACTHLDLKDEHRMLQVVEINKILANRKLPVILAGDFNFKASNPAMAIMEQHFTRSCISNCAPTIPDDKPTSEIDFVFLKKGSKLKVTSHLVINDVHASDHLPVIVTYKY</sequence>
<accession>A0A4R0NQ22</accession>
<dbReference type="OrthoDB" id="5447300at2"/>
<name>A0A4R0NQ22_9SPHI</name>
<dbReference type="RefSeq" id="WP_131595876.1">
    <property type="nucleotide sequence ID" value="NZ_SJSL01000002.1"/>
</dbReference>
<evidence type="ECO:0000259" key="2">
    <source>
        <dbReference type="Pfam" id="PF03372"/>
    </source>
</evidence>
<dbReference type="AlphaFoldDB" id="A0A4R0NQ22"/>
<comment type="caution">
    <text evidence="3">The sequence shown here is derived from an EMBL/GenBank/DDBJ whole genome shotgun (WGS) entry which is preliminary data.</text>
</comment>
<gene>
    <name evidence="3" type="ORF">EZ437_10500</name>
</gene>
<dbReference type="InterPro" id="IPR051916">
    <property type="entry name" value="GPI-anchor_lipid_remodeler"/>
</dbReference>